<dbReference type="SUPFAM" id="SSF56672">
    <property type="entry name" value="DNA/RNA polymerases"/>
    <property type="match status" value="1"/>
</dbReference>
<evidence type="ECO:0000259" key="1">
    <source>
        <dbReference type="Pfam" id="PF00078"/>
    </source>
</evidence>
<proteinExistence type="predicted"/>
<dbReference type="InterPro" id="IPR026960">
    <property type="entry name" value="RVT-Znf"/>
</dbReference>
<gene>
    <name evidence="3" type="ORF">KK1_034492</name>
</gene>
<dbReference type="CDD" id="cd01650">
    <property type="entry name" value="RT_nLTR_like"/>
    <property type="match status" value="1"/>
</dbReference>
<evidence type="ECO:0000313" key="4">
    <source>
        <dbReference type="Proteomes" id="UP000075243"/>
    </source>
</evidence>
<reference evidence="3" key="1">
    <citation type="journal article" date="2012" name="Nat. Biotechnol.">
        <title>Draft genome sequence of pigeonpea (Cajanus cajan), an orphan legume crop of resource-poor farmers.</title>
        <authorList>
            <person name="Varshney R.K."/>
            <person name="Chen W."/>
            <person name="Li Y."/>
            <person name="Bharti A.K."/>
            <person name="Saxena R.K."/>
            <person name="Schlueter J.A."/>
            <person name="Donoghue M.T."/>
            <person name="Azam S."/>
            <person name="Fan G."/>
            <person name="Whaley A.M."/>
            <person name="Farmer A.D."/>
            <person name="Sheridan J."/>
            <person name="Iwata A."/>
            <person name="Tuteja R."/>
            <person name="Penmetsa R.V."/>
            <person name="Wu W."/>
            <person name="Upadhyaya H.D."/>
            <person name="Yang S.P."/>
            <person name="Shah T."/>
            <person name="Saxena K.B."/>
            <person name="Michael T."/>
            <person name="McCombie W.R."/>
            <person name="Yang B."/>
            <person name="Zhang G."/>
            <person name="Yang H."/>
            <person name="Wang J."/>
            <person name="Spillane C."/>
            <person name="Cook D.R."/>
            <person name="May G.D."/>
            <person name="Xu X."/>
            <person name="Jackson S.A."/>
        </authorList>
    </citation>
    <scope>NUCLEOTIDE SEQUENCE [LARGE SCALE GENOMIC DNA]</scope>
</reference>
<accession>A0A151RNE7</accession>
<dbReference type="Gramene" id="C.cajan_36086.t">
    <property type="protein sequence ID" value="C.cajan_36086.t"/>
    <property type="gene ID" value="C.cajan_36086"/>
</dbReference>
<dbReference type="PANTHER" id="PTHR33116">
    <property type="entry name" value="REVERSE TRANSCRIPTASE ZINC-BINDING DOMAIN-CONTAINING PROTEIN-RELATED-RELATED"/>
    <property type="match status" value="1"/>
</dbReference>
<evidence type="ECO:0000259" key="2">
    <source>
        <dbReference type="Pfam" id="PF13966"/>
    </source>
</evidence>
<dbReference type="STRING" id="3821.A0A151RNE7"/>
<dbReference type="PANTHER" id="PTHR33116:SF78">
    <property type="entry name" value="OS12G0587133 PROTEIN"/>
    <property type="match status" value="1"/>
</dbReference>
<dbReference type="InterPro" id="IPR043502">
    <property type="entry name" value="DNA/RNA_pol_sf"/>
</dbReference>
<feature type="domain" description="Reverse transcriptase" evidence="1">
    <location>
        <begin position="440"/>
        <end position="564"/>
    </location>
</feature>
<evidence type="ECO:0000313" key="3">
    <source>
        <dbReference type="EMBL" id="KYP44023.1"/>
    </source>
</evidence>
<dbReference type="EMBL" id="KQ483643">
    <property type="protein sequence ID" value="KYP44023.1"/>
    <property type="molecule type" value="Genomic_DNA"/>
</dbReference>
<dbReference type="Proteomes" id="UP000075243">
    <property type="component" value="Unassembled WGS sequence"/>
</dbReference>
<organism evidence="3 4">
    <name type="scientific">Cajanus cajan</name>
    <name type="common">Pigeon pea</name>
    <name type="synonym">Cajanus indicus</name>
    <dbReference type="NCBI Taxonomy" id="3821"/>
    <lineage>
        <taxon>Eukaryota</taxon>
        <taxon>Viridiplantae</taxon>
        <taxon>Streptophyta</taxon>
        <taxon>Embryophyta</taxon>
        <taxon>Tracheophyta</taxon>
        <taxon>Spermatophyta</taxon>
        <taxon>Magnoliopsida</taxon>
        <taxon>eudicotyledons</taxon>
        <taxon>Gunneridae</taxon>
        <taxon>Pentapetalae</taxon>
        <taxon>rosids</taxon>
        <taxon>fabids</taxon>
        <taxon>Fabales</taxon>
        <taxon>Fabaceae</taxon>
        <taxon>Papilionoideae</taxon>
        <taxon>50 kb inversion clade</taxon>
        <taxon>NPAAA clade</taxon>
        <taxon>indigoferoid/millettioid clade</taxon>
        <taxon>Phaseoleae</taxon>
        <taxon>Cajanus</taxon>
    </lineage>
</organism>
<dbReference type="SUPFAM" id="SSF56219">
    <property type="entry name" value="DNase I-like"/>
    <property type="match status" value="1"/>
</dbReference>
<feature type="domain" description="Reverse transcriptase zinc-binding" evidence="2">
    <location>
        <begin position="838"/>
        <end position="928"/>
    </location>
</feature>
<name>A0A151RNE7_CAJCA</name>
<dbReference type="OMA" id="WVHYLER"/>
<dbReference type="InterPro" id="IPR036691">
    <property type="entry name" value="Endo/exonu/phosph_ase_sf"/>
</dbReference>
<dbReference type="Gene3D" id="3.60.10.10">
    <property type="entry name" value="Endonuclease/exonuclease/phosphatase"/>
    <property type="match status" value="1"/>
</dbReference>
<dbReference type="Pfam" id="PF00078">
    <property type="entry name" value="RVT_1"/>
    <property type="match status" value="1"/>
</dbReference>
<protein>
    <submittedName>
        <fullName evidence="3">Ribonuclease H protein At1g65750 family</fullName>
    </submittedName>
</protein>
<dbReference type="AlphaFoldDB" id="A0A151RNE7"/>
<dbReference type="InterPro" id="IPR000477">
    <property type="entry name" value="RT_dom"/>
</dbReference>
<keyword evidence="4" id="KW-1185">Reference proteome</keyword>
<dbReference type="Pfam" id="PF13966">
    <property type="entry name" value="zf-RVT"/>
    <property type="match status" value="1"/>
</dbReference>
<sequence>MGVWDEITVKRRLSSVNLWCVVGDFNSIRCEEERVSTSGIRCSQSDMRAFNEFIENMEVEDLPIVGRRFSWYKPNCTVRSRLDRILVSREWLLAWPGSTQMIMDRCISDHCPIKLQVSNSDWGPKPFRSLDHWFHDPSFKKFVVDTWQEMSIHGWGAYVLKEKFKILKGKLREWNYNKFQDPMSSQKRIVNMLSRLDKKEEESSLTEAEWSNRVELQNQFWEVAIRNESILAQKSRVCWLKEGDMNTKFFHLMINWRRRKNELKGLYINGVWSDEPKVVKAHVKDFFQQRFQEQPQPRPALDGVRFKVLTSEQNELLIAPFTEVEIRSAVWECGSAKCPGPDGFNFRFIKEFWGTLGGDICRFMREFHNKGRLPRGTNSAFITLIPKRDDPRCLSDYRPISLVGCMYKILSKVLANRLKRVLPSVIDERQSAFIGEEFGPKRGLRQGDPLSPFLFTVVAEGLTGLMREAVSQNSFCGVKVGSQQVPISMIQYADDTMFIGEANLQNVMATKSMMRCFEMVSGLKVNFCKSKFGAMGIDSGLAEGYAHLLNCTLLSFPFTYLGIPIGANPRKKETWRPIVIKIQKKLSAWKGKVLSMAGRACLLNSVLTSLPLLFLSFFRMPASVSKEIVSLQRNFLWGCKEDQRKICWISWDRVTLPKKMGGLGVKNITRFNMALLAKWRWSLFHQNDSLWARVLYSRYGGGTNLCAQSSSRRDSIWWRDLLMVCGGLEQDNWFERKIKWRIGSGARARFWLDNWTGPICLASVFPRLFTISEQQNHFIQDMGSWTDSSWVWQLQWRRERFEWEIQLEQQLMQQLLECSPRAEQVDSWWWLGEPSGTYTVRSAYSAITSEVVVGSNNGAPNIIWSIPAPPKVKIFAWRMMSRGLPTVDNLASRSITISDNDALCVFCKQDIETDYHLFCTCSVVDKVWKVCLSWINCPTPLPRCILEHFNFIPGPIYQNVQVEYWRTVWLVTTWTVWRTRNLCRFNDNSFCFDSLVKEILVHSWRWLSSFTKTFRYTFSQWCSNPGLCLCRLGA</sequence>